<dbReference type="EMBL" id="DQHO01000016">
    <property type="protein sequence ID" value="HCS93506.1"/>
    <property type="molecule type" value="Genomic_DNA"/>
</dbReference>
<accession>A0A3D4S4E5</accession>
<evidence type="ECO:0000313" key="3">
    <source>
        <dbReference type="Proteomes" id="UP000262195"/>
    </source>
</evidence>
<dbReference type="SUPFAM" id="SSF47413">
    <property type="entry name" value="lambda repressor-like DNA-binding domains"/>
    <property type="match status" value="1"/>
</dbReference>
<dbReference type="STRING" id="1121105.GCA_000421665_01067"/>
<dbReference type="InterPro" id="IPR010982">
    <property type="entry name" value="Lambda_DNA-bd_dom_sf"/>
</dbReference>
<proteinExistence type="predicted"/>
<dbReference type="InterPro" id="IPR001387">
    <property type="entry name" value="Cro/C1-type_HTH"/>
</dbReference>
<evidence type="ECO:0000313" key="2">
    <source>
        <dbReference type="EMBL" id="HCS93506.1"/>
    </source>
</evidence>
<dbReference type="Gene3D" id="1.10.260.40">
    <property type="entry name" value="lambda repressor-like DNA-binding domains"/>
    <property type="match status" value="1"/>
</dbReference>
<dbReference type="CDD" id="cd00093">
    <property type="entry name" value="HTH_XRE"/>
    <property type="match status" value="1"/>
</dbReference>
<dbReference type="SMART" id="SM00530">
    <property type="entry name" value="HTH_XRE"/>
    <property type="match status" value="1"/>
</dbReference>
<feature type="domain" description="HTH cro/C1-type" evidence="1">
    <location>
        <begin position="23"/>
        <end position="77"/>
    </location>
</feature>
<name>A0A3D4S4E5_9ENTE</name>
<protein>
    <submittedName>
        <fullName evidence="2">XRE family transcriptional regulator</fullName>
    </submittedName>
</protein>
<comment type="caution">
    <text evidence="2">The sequence shown here is derived from an EMBL/GenBank/DDBJ whole genome shotgun (WGS) entry which is preliminary data.</text>
</comment>
<dbReference type="AlphaFoldDB" id="A0A3D4S4E5"/>
<dbReference type="GO" id="GO:0003677">
    <property type="term" value="F:DNA binding"/>
    <property type="evidence" value="ECO:0007669"/>
    <property type="project" value="InterPro"/>
</dbReference>
<gene>
    <name evidence="2" type="ORF">DIW15_02210</name>
</gene>
<organism evidence="2 3">
    <name type="scientific">Bavariicoccus seileri</name>
    <dbReference type="NCBI Taxonomy" id="549685"/>
    <lineage>
        <taxon>Bacteria</taxon>
        <taxon>Bacillati</taxon>
        <taxon>Bacillota</taxon>
        <taxon>Bacilli</taxon>
        <taxon>Lactobacillales</taxon>
        <taxon>Enterococcaceae</taxon>
        <taxon>Bavariicoccus</taxon>
    </lineage>
</organism>
<reference evidence="2 3" key="1">
    <citation type="journal article" date="2018" name="Nat. Biotechnol.">
        <title>A standardized bacterial taxonomy based on genome phylogeny substantially revises the tree of life.</title>
        <authorList>
            <person name="Parks D.H."/>
            <person name="Chuvochina M."/>
            <person name="Waite D.W."/>
            <person name="Rinke C."/>
            <person name="Skarshewski A."/>
            <person name="Chaumeil P.A."/>
            <person name="Hugenholtz P."/>
        </authorList>
    </citation>
    <scope>NUCLEOTIDE SEQUENCE [LARGE SCALE GENOMIC DNA]</scope>
    <source>
        <strain evidence="2">UBA11306</strain>
    </source>
</reference>
<dbReference type="PROSITE" id="PS50943">
    <property type="entry name" value="HTH_CROC1"/>
    <property type="match status" value="1"/>
</dbReference>
<evidence type="ECO:0000259" key="1">
    <source>
        <dbReference type="PROSITE" id="PS50943"/>
    </source>
</evidence>
<dbReference type="Proteomes" id="UP000262195">
    <property type="component" value="Unassembled WGS sequence"/>
</dbReference>
<sequence length="88" mass="9619">MTTTPNGKTTPVSRANQLAADVLLELRDKKRLTQQELAKACGKNQSYIAKIETGNQNVSLKTLDEIVSAAGGTLELSVKVRKRRQPLL</sequence>
<dbReference type="RefSeq" id="WP_022796335.1">
    <property type="nucleotide sequence ID" value="NZ_JBQEAI010000062.1"/>
</dbReference>
<dbReference type="Pfam" id="PF01381">
    <property type="entry name" value="HTH_3"/>
    <property type="match status" value="1"/>
</dbReference>